<dbReference type="PROSITE" id="PS00477">
    <property type="entry name" value="ALPHA_2_MACROGLOBULIN"/>
    <property type="match status" value="1"/>
</dbReference>
<dbReference type="STRING" id="1000565.METUNv1_01488"/>
<dbReference type="InterPro" id="IPR001599">
    <property type="entry name" value="Macroglobln_a2"/>
</dbReference>
<dbReference type="InterPro" id="IPR019742">
    <property type="entry name" value="MacrogloblnA2_CS"/>
</dbReference>
<feature type="domain" description="Alpha-2-macroglobulin" evidence="5">
    <location>
        <begin position="971"/>
        <end position="1060"/>
    </location>
</feature>
<evidence type="ECO:0000256" key="3">
    <source>
        <dbReference type="ARBA" id="ARBA00023157"/>
    </source>
</evidence>
<dbReference type="Pfam" id="PF01835">
    <property type="entry name" value="MG2"/>
    <property type="match status" value="1"/>
</dbReference>
<evidence type="ECO:0000259" key="4">
    <source>
        <dbReference type="SMART" id="SM01359"/>
    </source>
</evidence>
<dbReference type="PANTHER" id="PTHR40094:SF1">
    <property type="entry name" value="UBIQUITIN DOMAIN-CONTAINING PROTEIN"/>
    <property type="match status" value="1"/>
</dbReference>
<accession>F5RB49</accession>
<evidence type="ECO:0000256" key="1">
    <source>
        <dbReference type="ARBA" id="ARBA00010556"/>
    </source>
</evidence>
<comment type="caution">
    <text evidence="6">The sequence shown here is derived from an EMBL/GenBank/DDBJ whole genome shotgun (WGS) entry which is preliminary data.</text>
</comment>
<dbReference type="Pfam" id="PF07703">
    <property type="entry name" value="A2M_BRD"/>
    <property type="match status" value="1"/>
</dbReference>
<dbReference type="InterPro" id="IPR026284">
    <property type="entry name" value="A2MG_proteobact"/>
</dbReference>
<dbReference type="InterPro" id="IPR041203">
    <property type="entry name" value="Bact_A2M_MG5"/>
</dbReference>
<dbReference type="SMART" id="SM01359">
    <property type="entry name" value="A2M_N_2"/>
    <property type="match status" value="1"/>
</dbReference>
<dbReference type="PIRSF" id="PIRSF038980">
    <property type="entry name" value="A2M_bac"/>
    <property type="match status" value="1"/>
</dbReference>
<keyword evidence="2" id="KW-0732">Signal</keyword>
<reference evidence="6 7" key="1">
    <citation type="journal article" date="2011" name="J. Bacteriol.">
        <title>Genome sequence of Methyloversatilis universalis FAM5T, a methylotrophic representative of the order Rhodocyclales.</title>
        <authorList>
            <person name="Kittichotirat W."/>
            <person name="Good N.M."/>
            <person name="Hall R."/>
            <person name="Bringel F."/>
            <person name="Lajus A."/>
            <person name="Medigue C."/>
            <person name="Smalley N.E."/>
            <person name="Beck D."/>
            <person name="Bumgarner R."/>
            <person name="Vuilleumier S."/>
            <person name="Kalyuzhnaya M.G."/>
        </authorList>
    </citation>
    <scope>NUCLEOTIDE SEQUENCE [LARGE SCALE GENOMIC DNA]</scope>
    <source>
        <strain evidence="7">ATCC BAA-1314 / JCM 13912 / FAM5</strain>
    </source>
</reference>
<gene>
    <name evidence="6" type="ORF">METUNv1_01488</name>
</gene>
<dbReference type="Proteomes" id="UP000005019">
    <property type="component" value="Unassembled WGS sequence"/>
</dbReference>
<dbReference type="InterPro" id="IPR041246">
    <property type="entry name" value="Bact_MG10"/>
</dbReference>
<dbReference type="InterPro" id="IPR021868">
    <property type="entry name" value="Alpha_2_Macroglob_MG3"/>
</dbReference>
<dbReference type="SMART" id="SM01419">
    <property type="entry name" value="Thiol-ester_cl"/>
    <property type="match status" value="1"/>
</dbReference>
<dbReference type="Pfam" id="PF17973">
    <property type="entry name" value="bMG10"/>
    <property type="match status" value="1"/>
</dbReference>
<feature type="domain" description="Alpha-2-macroglobulin bait region" evidence="4">
    <location>
        <begin position="766"/>
        <end position="910"/>
    </location>
</feature>
<dbReference type="InterPro" id="IPR049122">
    <property type="entry name" value="A2MG_CUB"/>
</dbReference>
<dbReference type="InterPro" id="IPR041462">
    <property type="entry name" value="Bact_A2M_MG6"/>
</dbReference>
<dbReference type="InterPro" id="IPR040639">
    <property type="entry name" value="A2MG_MG1"/>
</dbReference>
<name>F5RB49_METUF</name>
<dbReference type="InterPro" id="IPR011626">
    <property type="entry name" value="Alpha-macroglobulin_TED"/>
</dbReference>
<dbReference type="eggNOG" id="COG2373">
    <property type="taxonomic scope" value="Bacteria"/>
</dbReference>
<evidence type="ECO:0000256" key="2">
    <source>
        <dbReference type="ARBA" id="ARBA00022729"/>
    </source>
</evidence>
<sequence length="1679" mass="182514">MANKAVIGWVAALAVAAAGAGAWWQFGRDAGGPGIAAVGDDPSTPFAVMGCTARSRDGGPALAVTFSRPLAGRQSLTELMKVTDLGETEGGRDAADKVAGGWVIGDNPRVAYFNGVLPKHRYRIDIATGVTTRSGEKLAAAHQCDTAVDDMPPAHFFASRGTVLPAGQNGGLPVVTVNTPEVDVEFLRVEPAQLPAFLDKVYGIRRNAPAEGEEGGEGEYDEGEYYDGGGVDLRGRTSGWYLDQFKDLSTSVYIGRFLTDDKKDRRHVTFLPVEKIRELQEPGVYIAVMRAPGSFAGDYQTTYFHVSDIGLHLHRNGSRIDAFATSLKSGRALDGVEFELLDGDGKRVGALKGDGDGRAAFDAVPANAQLVIARRGREMSVVSLAEAALDLSEFDTAGLLPAQTKLFAWSGRDLYRPGEQFEVSLLARDADGRAIAALPVSATLKRPDGRTVSQRVWKPSAEQPGYYRQPIAIPADAQTGSWMLELRADPAAKKPDALMRFRVEEFLPERMKLTLKSDERVLTEGAPFDIGVQGDYLYGAPAAGNRLLAALAVERLRFALPQKKPGFIFGDFADDSVKGRRELEESALDDRGAAKVEVPYDAGSAKSPLSLRVAFSLLESGGRPVVRSVERAWWPAPALVAVRPLFERDVARESSLAEFEIGRFLPDGAFAPIDKANMRLFREERQYYWRFDDQRGWHSGFSENDELVDSRSVALKAQAKVGFPVTWGRYRLEIDDPQSRLTMRYRFYAGWGAQDNEALGNRPDRVQVKLEGAPYRAGDTVRATVTPPHDGDALVLVEGDRVLWAKRVKVSASGTAIEVPLDKSWNRHDLYLSVIAFRPGSEGSRVTPARALGLAHLPLAREDRRLKVALDAPAKVEPETKTTVKVKVDGAAGQAAWVTLSAVDQGILNITKFPTPDPFAYFFGRQRYAADLLDLYGRLIEKMDGSRGRLKWGGDAGMRDSQSMPKKVKLVDLFSGPVKLDDKGEAAITLALPDFNGSLRLMAVASTPERYGHGERELTVAAPIVAELATPRFIAPGDRATVALDVTNLTESPQQIRLTLSAESPARIADGGRTLTLAPKQRETLRFDAEAVEAEGLARLKLVLDASGGAKPLHIEREAALQVTPPVALERTALRIKVEPGARQVIDAALLEKFWPASATLAVSASSSPPLNIRESVRGLLRYPYGCAEQTVSSAWPHVIVDDAYAKELGLKPYSRAERAAMVEGAIGRLAGMQGAAGGMTMWGGGEYEHWITAYVGGFLIDAKAAGFTVPESFQKKMGDWMLKEFQLAPSQMPRLPAQVGTQPGQMDLLRGAHLRFANAAHLGYVLAREQRAPLATLRLLHDEHRQLAKSPLALAHLGLALKLMGDEARARVALDEALARPYGLRGNDSEYEWLGDYGSPLRDRAMLYALLARHEVKLDRAANLLFELSNDTAKRRWLSTQEQIAMVMAGRAAGLGAGKPWSLTLEGGEAYKGEKPALLPLDAAAARKGAALTNTGEAPLYVEVEGAGYPKVAPPVDNGLGSAQRTLFEADGRPWGGRALKVGDLMLVRVEVRPTRRADDALVVDRLPAGLEIENQNLSQGPQASEFALQLPGGQTLRVMDTLTDNRVKHREYRDDRFVAAVKLDAAPMNLIYMVRVVTPGRYSVPGTFVEDMYRPELRIVGERGAPLDVVDSVAGRR</sequence>
<keyword evidence="3" id="KW-1015">Disulfide bond</keyword>
<dbReference type="Pfam" id="PF00207">
    <property type="entry name" value="A2M"/>
    <property type="match status" value="1"/>
</dbReference>
<comment type="similarity">
    <text evidence="1">Belongs to the protease inhibitor I39 (alpha-2-macroglobulin) family. Bacterial alpha-2-macroglobulin subfamily.</text>
</comment>
<dbReference type="Gene3D" id="2.60.40.1930">
    <property type="match status" value="1"/>
</dbReference>
<dbReference type="GO" id="GO:0004866">
    <property type="term" value="F:endopeptidase inhibitor activity"/>
    <property type="evidence" value="ECO:0007669"/>
    <property type="project" value="InterPro"/>
</dbReference>
<evidence type="ECO:0000313" key="7">
    <source>
        <dbReference type="Proteomes" id="UP000005019"/>
    </source>
</evidence>
<dbReference type="Gene3D" id="1.50.10.20">
    <property type="match status" value="1"/>
</dbReference>
<dbReference type="RefSeq" id="WP_008060369.1">
    <property type="nucleotide sequence ID" value="NZ_AFHG01000042.1"/>
</dbReference>
<protein>
    <submittedName>
        <fullName evidence="6">Alpha-2-macroglobulin domain protein</fullName>
    </submittedName>
</protein>
<dbReference type="Pfam" id="PF21765">
    <property type="entry name" value="CUB_A2MG"/>
    <property type="match status" value="1"/>
</dbReference>
<dbReference type="OrthoDB" id="9767116at2"/>
<dbReference type="InterPro" id="IPR049120">
    <property type="entry name" value="A2M_bMG2"/>
</dbReference>
<dbReference type="Pfam" id="PF07678">
    <property type="entry name" value="TED_complement"/>
    <property type="match status" value="1"/>
</dbReference>
<dbReference type="Pfam" id="PF17970">
    <property type="entry name" value="bMG1"/>
    <property type="match status" value="1"/>
</dbReference>
<dbReference type="InterPro" id="IPR002890">
    <property type="entry name" value="MG2"/>
</dbReference>
<dbReference type="InterPro" id="IPR047565">
    <property type="entry name" value="Alpha-macroglob_thiol-ester_cl"/>
</dbReference>
<organism evidence="6 7">
    <name type="scientific">Methyloversatilis universalis (strain ATCC BAA-1314 / DSM 25237 / JCM 13912 / CCUG 52030 / FAM5)</name>
    <dbReference type="NCBI Taxonomy" id="1000565"/>
    <lineage>
        <taxon>Bacteria</taxon>
        <taxon>Pseudomonadati</taxon>
        <taxon>Pseudomonadota</taxon>
        <taxon>Betaproteobacteria</taxon>
        <taxon>Nitrosomonadales</taxon>
        <taxon>Sterolibacteriaceae</taxon>
        <taxon>Methyloversatilis</taxon>
    </lineage>
</organism>
<dbReference type="InterPro" id="IPR051802">
    <property type="entry name" value="YfhM-like"/>
</dbReference>
<dbReference type="Pfam" id="PF21142">
    <property type="entry name" value="A2M_bMG2"/>
    <property type="match status" value="1"/>
</dbReference>
<keyword evidence="7" id="KW-1185">Reference proteome</keyword>
<dbReference type="SMART" id="SM01360">
    <property type="entry name" value="A2M"/>
    <property type="match status" value="1"/>
</dbReference>
<dbReference type="CDD" id="cd02891">
    <property type="entry name" value="A2M_like"/>
    <property type="match status" value="1"/>
</dbReference>
<evidence type="ECO:0000259" key="5">
    <source>
        <dbReference type="SMART" id="SM01360"/>
    </source>
</evidence>
<dbReference type="Pfam" id="PF11974">
    <property type="entry name" value="bMG3"/>
    <property type="match status" value="1"/>
</dbReference>
<dbReference type="InterPro" id="IPR011625">
    <property type="entry name" value="A2M_N_BRD"/>
</dbReference>
<dbReference type="PANTHER" id="PTHR40094">
    <property type="entry name" value="ALPHA-2-MACROGLOBULIN HOMOLOG"/>
    <property type="match status" value="1"/>
</dbReference>
<proteinExistence type="inferred from homology"/>
<dbReference type="SUPFAM" id="SSF48239">
    <property type="entry name" value="Terpenoid cyclases/Protein prenyltransferases"/>
    <property type="match status" value="1"/>
</dbReference>
<dbReference type="Pfam" id="PF17972">
    <property type="entry name" value="bMG5"/>
    <property type="match status" value="1"/>
</dbReference>
<dbReference type="EMBL" id="AFHG01000042">
    <property type="protein sequence ID" value="EGK72185.1"/>
    <property type="molecule type" value="Genomic_DNA"/>
</dbReference>
<evidence type="ECO:0000313" key="6">
    <source>
        <dbReference type="EMBL" id="EGK72185.1"/>
    </source>
</evidence>
<dbReference type="Pfam" id="PF17962">
    <property type="entry name" value="bMG6"/>
    <property type="match status" value="1"/>
</dbReference>
<dbReference type="GO" id="GO:0005615">
    <property type="term" value="C:extracellular space"/>
    <property type="evidence" value="ECO:0007669"/>
    <property type="project" value="InterPro"/>
</dbReference>
<dbReference type="InterPro" id="IPR008930">
    <property type="entry name" value="Terpenoid_cyclase/PrenylTrfase"/>
</dbReference>